<dbReference type="SUPFAM" id="SSF53474">
    <property type="entry name" value="alpha/beta-Hydrolases"/>
    <property type="match status" value="1"/>
</dbReference>
<dbReference type="GO" id="GO:0005811">
    <property type="term" value="C:lipid droplet"/>
    <property type="evidence" value="ECO:0007669"/>
    <property type="project" value="UniProtKB-SubCell"/>
</dbReference>
<dbReference type="PANTHER" id="PTHR13390">
    <property type="entry name" value="LIPASE"/>
    <property type="match status" value="1"/>
</dbReference>
<dbReference type="Proteomes" id="UP001221898">
    <property type="component" value="Unassembled WGS sequence"/>
</dbReference>
<evidence type="ECO:0000256" key="1">
    <source>
        <dbReference type="ARBA" id="ARBA00004502"/>
    </source>
</evidence>
<comment type="catalytic activity">
    <reaction evidence="8">
        <text>a cholesterol ester + H2O = cholesterol + a fatty acid + H(+)</text>
        <dbReference type="Rhea" id="RHEA:36403"/>
        <dbReference type="ChEBI" id="CHEBI:15377"/>
        <dbReference type="ChEBI" id="CHEBI:15378"/>
        <dbReference type="ChEBI" id="CHEBI:16113"/>
        <dbReference type="ChEBI" id="CHEBI:17002"/>
        <dbReference type="ChEBI" id="CHEBI:28868"/>
        <dbReference type="EC" id="3.1.1.13"/>
    </reaction>
    <physiologicalReaction direction="left-to-right" evidence="8">
        <dbReference type="Rhea" id="RHEA:36404"/>
    </physiologicalReaction>
</comment>
<dbReference type="AlphaFoldDB" id="A0AAD7W9L4"/>
<evidence type="ECO:0000256" key="2">
    <source>
        <dbReference type="ARBA" id="ARBA00008300"/>
    </source>
</evidence>
<evidence type="ECO:0000313" key="10">
    <source>
        <dbReference type="EMBL" id="KAJ8387944.1"/>
    </source>
</evidence>
<proteinExistence type="inferred from homology"/>
<organism evidence="10 11">
    <name type="scientific">Aldrovandia affinis</name>
    <dbReference type="NCBI Taxonomy" id="143900"/>
    <lineage>
        <taxon>Eukaryota</taxon>
        <taxon>Metazoa</taxon>
        <taxon>Chordata</taxon>
        <taxon>Craniata</taxon>
        <taxon>Vertebrata</taxon>
        <taxon>Euteleostomi</taxon>
        <taxon>Actinopterygii</taxon>
        <taxon>Neopterygii</taxon>
        <taxon>Teleostei</taxon>
        <taxon>Notacanthiformes</taxon>
        <taxon>Halosauridae</taxon>
        <taxon>Aldrovandia</taxon>
    </lineage>
</organism>
<keyword evidence="11" id="KW-1185">Reference proteome</keyword>
<evidence type="ECO:0000256" key="8">
    <source>
        <dbReference type="ARBA" id="ARBA00049527"/>
    </source>
</evidence>
<accession>A0AAD7W9L4</accession>
<evidence type="ECO:0000256" key="4">
    <source>
        <dbReference type="ARBA" id="ARBA00022677"/>
    </source>
</evidence>
<keyword evidence="9" id="KW-0472">Membrane</keyword>
<comment type="similarity">
    <text evidence="2">Belongs to the AB hydrolase superfamily. LDAH family.</text>
</comment>
<evidence type="ECO:0000256" key="5">
    <source>
        <dbReference type="ARBA" id="ARBA00022801"/>
    </source>
</evidence>
<evidence type="ECO:0000313" key="11">
    <source>
        <dbReference type="Proteomes" id="UP001221898"/>
    </source>
</evidence>
<dbReference type="EC" id="3.1.1.13" evidence="7"/>
<feature type="transmembrane region" description="Helical" evidence="9">
    <location>
        <begin position="41"/>
        <end position="61"/>
    </location>
</feature>
<protein>
    <recommendedName>
        <fullName evidence="3">Lipid droplet-associated hydrolase</fullName>
        <ecNumber evidence="7">3.1.1.13</ecNumber>
    </recommendedName>
    <alternativeName>
        <fullName evidence="6">Lipid droplet-associated serine hydrolase</fullName>
    </alternativeName>
</protein>
<dbReference type="InterPro" id="IPR029058">
    <property type="entry name" value="AB_hydrolase_fold"/>
</dbReference>
<dbReference type="PANTHER" id="PTHR13390:SF0">
    <property type="entry name" value="LIPID DROPLET-ASSOCIATED HYDROLASE"/>
    <property type="match status" value="1"/>
</dbReference>
<evidence type="ECO:0000256" key="6">
    <source>
        <dbReference type="ARBA" id="ARBA00031924"/>
    </source>
</evidence>
<comment type="caution">
    <text evidence="10">The sequence shown here is derived from an EMBL/GenBank/DDBJ whole genome shotgun (WGS) entry which is preliminary data.</text>
</comment>
<dbReference type="Pfam" id="PF10230">
    <property type="entry name" value="LIDHydrolase"/>
    <property type="match status" value="1"/>
</dbReference>
<dbReference type="EMBL" id="JAINUG010000203">
    <property type="protein sequence ID" value="KAJ8387944.1"/>
    <property type="molecule type" value="Genomic_DNA"/>
</dbReference>
<gene>
    <name evidence="10" type="ORF">AAFF_G00148780</name>
</gene>
<keyword evidence="5" id="KW-0378">Hydrolase</keyword>
<keyword evidence="9" id="KW-1133">Transmembrane helix</keyword>
<keyword evidence="4" id="KW-0551">Lipid droplet</keyword>
<dbReference type="GO" id="GO:0004771">
    <property type="term" value="F:sterol ester esterase activity"/>
    <property type="evidence" value="ECO:0007669"/>
    <property type="project" value="UniProtKB-EC"/>
</dbReference>
<name>A0AAD7W9L4_9TELE</name>
<evidence type="ECO:0000256" key="7">
    <source>
        <dbReference type="ARBA" id="ARBA00039150"/>
    </source>
</evidence>
<sequence>MMKRDPELQVVKSVLLFPTIERMAISPKGRILTPVLCRLRYVAYVPVFLLSLLPLSLKAALVKFALRALRSLDLSIIPATISLFNIDCAANAMYMGSQEMIQVLGRDNSTIGENLDKLIFYYGATDQWCPVQYYHDIKRDFPDGNIRLCGKGFRHAFVLDAGKEVASMVAEWIRDDVENS</sequence>
<keyword evidence="9" id="KW-0812">Transmembrane</keyword>
<evidence type="ECO:0000256" key="3">
    <source>
        <dbReference type="ARBA" id="ARBA00019242"/>
    </source>
</evidence>
<dbReference type="InterPro" id="IPR019363">
    <property type="entry name" value="LDAH"/>
</dbReference>
<evidence type="ECO:0000256" key="9">
    <source>
        <dbReference type="SAM" id="Phobius"/>
    </source>
</evidence>
<comment type="subcellular location">
    <subcellularLocation>
        <location evidence="1">Lipid droplet</location>
    </subcellularLocation>
</comment>
<reference evidence="10" key="1">
    <citation type="journal article" date="2023" name="Science">
        <title>Genome structures resolve the early diversification of teleost fishes.</title>
        <authorList>
            <person name="Parey E."/>
            <person name="Louis A."/>
            <person name="Montfort J."/>
            <person name="Bouchez O."/>
            <person name="Roques C."/>
            <person name="Iampietro C."/>
            <person name="Lluch J."/>
            <person name="Castinel A."/>
            <person name="Donnadieu C."/>
            <person name="Desvignes T."/>
            <person name="Floi Bucao C."/>
            <person name="Jouanno E."/>
            <person name="Wen M."/>
            <person name="Mejri S."/>
            <person name="Dirks R."/>
            <person name="Jansen H."/>
            <person name="Henkel C."/>
            <person name="Chen W.J."/>
            <person name="Zahm M."/>
            <person name="Cabau C."/>
            <person name="Klopp C."/>
            <person name="Thompson A.W."/>
            <person name="Robinson-Rechavi M."/>
            <person name="Braasch I."/>
            <person name="Lecointre G."/>
            <person name="Bobe J."/>
            <person name="Postlethwait J.H."/>
            <person name="Berthelot C."/>
            <person name="Roest Crollius H."/>
            <person name="Guiguen Y."/>
        </authorList>
    </citation>
    <scope>NUCLEOTIDE SEQUENCE</scope>
    <source>
        <strain evidence="10">NC1722</strain>
    </source>
</reference>
<dbReference type="GO" id="GO:0019915">
    <property type="term" value="P:lipid storage"/>
    <property type="evidence" value="ECO:0007669"/>
    <property type="project" value="InterPro"/>
</dbReference>